<dbReference type="EMBL" id="OEJX01000088">
    <property type="protein sequence ID" value="SOR63927.1"/>
    <property type="molecule type" value="Genomic_DNA"/>
</dbReference>
<organism evidence="1 2">
    <name type="scientific">Leptospira interrogans serovar Manilae</name>
    <dbReference type="NCBI Taxonomy" id="214675"/>
    <lineage>
        <taxon>Bacteria</taxon>
        <taxon>Pseudomonadati</taxon>
        <taxon>Spirochaetota</taxon>
        <taxon>Spirochaetia</taxon>
        <taxon>Leptospirales</taxon>
        <taxon>Leptospiraceae</taxon>
        <taxon>Leptospira</taxon>
    </lineage>
</organism>
<reference evidence="1 2" key="1">
    <citation type="submission" date="2017-11" db="EMBL/GenBank/DDBJ databases">
        <authorList>
            <person name="Lechat P."/>
        </authorList>
    </citation>
    <scope>NUCLEOTIDE SEQUENCE [LARGE SCALE GENOMIC DNA]</scope>
    <source>
        <strain evidence="1">L495</strain>
    </source>
</reference>
<evidence type="ECO:0000313" key="2">
    <source>
        <dbReference type="Proteomes" id="UP000234460"/>
    </source>
</evidence>
<dbReference type="AlphaFoldDB" id="A0AAQ1SQS0"/>
<comment type="caution">
    <text evidence="1">The sequence shown here is derived from an EMBL/GenBank/DDBJ whole genome shotgun (WGS) entry which is preliminary data.</text>
</comment>
<dbReference type="Proteomes" id="UP000234460">
    <property type="component" value="Chromosome LMANV2"/>
</dbReference>
<sequence>MIKDLEDKIWITLNEGYKTLFNPVRIIKALEIDPSSFEVWSSIWEKRLMQ</sequence>
<accession>A0AAQ1SQS0</accession>
<protein>
    <submittedName>
        <fullName evidence="1">Uncharacterized protein</fullName>
    </submittedName>
</protein>
<evidence type="ECO:0000313" key="1">
    <source>
        <dbReference type="EMBL" id="SOR63927.1"/>
    </source>
</evidence>
<proteinExistence type="predicted"/>
<name>A0AAQ1SQS0_LEPIR</name>
<gene>
    <name evidence="1" type="ORF">LMANV2_90121</name>
</gene>